<dbReference type="OrthoDB" id="6776860at2759"/>
<dbReference type="AlphaFoldDB" id="A0A9Q3IHR0"/>
<evidence type="ECO:0000313" key="2">
    <source>
        <dbReference type="Proteomes" id="UP000765509"/>
    </source>
</evidence>
<dbReference type="SUPFAM" id="SSF56672">
    <property type="entry name" value="DNA/RNA polymerases"/>
    <property type="match status" value="1"/>
</dbReference>
<dbReference type="EMBL" id="AVOT02045692">
    <property type="protein sequence ID" value="MBW0541032.1"/>
    <property type="molecule type" value="Genomic_DNA"/>
</dbReference>
<dbReference type="InterPro" id="IPR043128">
    <property type="entry name" value="Rev_trsase/Diguanyl_cyclase"/>
</dbReference>
<sequence length="128" mass="15316">MELYLDVERPYPHILRRLPYPERLETWKEIENHFNQLLEMGLIKKIGHNEIVEVITPVLIPSHYGEYRLCGYFRALRNYTKAARYPIQRILHALYKLEKANFITKMDCMKASHHNGVKQNSIKLPRIK</sequence>
<dbReference type="InterPro" id="IPR043502">
    <property type="entry name" value="DNA/RNA_pol_sf"/>
</dbReference>
<name>A0A9Q3IHR0_9BASI</name>
<comment type="caution">
    <text evidence="1">The sequence shown here is derived from an EMBL/GenBank/DDBJ whole genome shotgun (WGS) entry which is preliminary data.</text>
</comment>
<gene>
    <name evidence="1" type="ORF">O181_080747</name>
</gene>
<accession>A0A9Q3IHR0</accession>
<protein>
    <submittedName>
        <fullName evidence="1">Uncharacterized protein</fullName>
    </submittedName>
</protein>
<dbReference type="Proteomes" id="UP000765509">
    <property type="component" value="Unassembled WGS sequence"/>
</dbReference>
<organism evidence="1 2">
    <name type="scientific">Austropuccinia psidii MF-1</name>
    <dbReference type="NCBI Taxonomy" id="1389203"/>
    <lineage>
        <taxon>Eukaryota</taxon>
        <taxon>Fungi</taxon>
        <taxon>Dikarya</taxon>
        <taxon>Basidiomycota</taxon>
        <taxon>Pucciniomycotina</taxon>
        <taxon>Pucciniomycetes</taxon>
        <taxon>Pucciniales</taxon>
        <taxon>Sphaerophragmiaceae</taxon>
        <taxon>Austropuccinia</taxon>
    </lineage>
</organism>
<dbReference type="Gene3D" id="3.10.10.10">
    <property type="entry name" value="HIV Type 1 Reverse Transcriptase, subunit A, domain 1"/>
    <property type="match status" value="1"/>
</dbReference>
<reference evidence="1" key="1">
    <citation type="submission" date="2021-03" db="EMBL/GenBank/DDBJ databases">
        <title>Draft genome sequence of rust myrtle Austropuccinia psidii MF-1, a brazilian biotype.</title>
        <authorList>
            <person name="Quecine M.C."/>
            <person name="Pachon D.M.R."/>
            <person name="Bonatelli M.L."/>
            <person name="Correr F.H."/>
            <person name="Franceschini L.M."/>
            <person name="Leite T.F."/>
            <person name="Margarido G.R.A."/>
            <person name="Almeida C.A."/>
            <person name="Ferrarezi J.A."/>
            <person name="Labate C.A."/>
        </authorList>
    </citation>
    <scope>NUCLEOTIDE SEQUENCE</scope>
    <source>
        <strain evidence="1">MF-1</strain>
    </source>
</reference>
<keyword evidence="2" id="KW-1185">Reference proteome</keyword>
<evidence type="ECO:0000313" key="1">
    <source>
        <dbReference type="EMBL" id="MBW0541032.1"/>
    </source>
</evidence>
<proteinExistence type="predicted"/>
<dbReference type="Gene3D" id="3.30.70.270">
    <property type="match status" value="1"/>
</dbReference>